<dbReference type="Proteomes" id="UP000705283">
    <property type="component" value="Unassembled WGS sequence"/>
</dbReference>
<reference evidence="1" key="4">
    <citation type="submission" date="2022-09" db="EMBL/GenBank/DDBJ databases">
        <title>Rouxiella aceris sp. nov., isolated from tree sap and emended description of the genus Rhouxiella.</title>
        <authorList>
            <person name="Kim I.S."/>
        </authorList>
    </citation>
    <scope>NUCLEOTIDE SEQUENCE</scope>
    <source>
        <strain evidence="1">SAP-2</strain>
    </source>
</reference>
<evidence type="ECO:0000313" key="2">
    <source>
        <dbReference type="EMBL" id="ORJ19481.1"/>
    </source>
</evidence>
<dbReference type="PANTHER" id="PTHR35370">
    <property type="entry name" value="CYTOPLASMIC PROTEIN-RELATED-RELATED"/>
    <property type="match status" value="1"/>
</dbReference>
<protein>
    <submittedName>
        <fullName evidence="1">Type VI secretion system baseplate subunit TssF</fullName>
    </submittedName>
    <submittedName>
        <fullName evidence="2">Type VI secretion system protein ImpG</fullName>
    </submittedName>
</protein>
<dbReference type="AlphaFoldDB" id="A0AA41BWN8"/>
<dbReference type="PIRSF" id="PIRSF028304">
    <property type="entry name" value="UCP028304"/>
    <property type="match status" value="1"/>
</dbReference>
<dbReference type="InterPro" id="IPR010272">
    <property type="entry name" value="T6SS_TssF"/>
</dbReference>
<dbReference type="EMBL" id="MRWD01000057">
    <property type="protein sequence ID" value="ORJ19481.1"/>
    <property type="molecule type" value="Genomic_DNA"/>
</dbReference>
<accession>A0AA41BWN8</accession>
<keyword evidence="3" id="KW-1185">Reference proteome</keyword>
<reference evidence="2" key="1">
    <citation type="submission" date="2016-12" db="EMBL/GenBank/DDBJ databases">
        <authorList>
            <person name="Le Fleche-Mateos A."/>
        </authorList>
    </citation>
    <scope>NUCLEOTIDE SEQUENCE</scope>
    <source>
        <strain evidence="2">213</strain>
    </source>
</reference>
<evidence type="ECO:0000313" key="3">
    <source>
        <dbReference type="Proteomes" id="UP000192722"/>
    </source>
</evidence>
<comment type="caution">
    <text evidence="1">The sequence shown here is derived from an EMBL/GenBank/DDBJ whole genome shotgun (WGS) entry which is preliminary data.</text>
</comment>
<dbReference type="Pfam" id="PF05947">
    <property type="entry name" value="T6SS_TssF"/>
    <property type="match status" value="1"/>
</dbReference>
<gene>
    <name evidence="1" type="primary">tssF</name>
    <name evidence="2" type="ORF">BS639_19835</name>
    <name evidence="1" type="ORF">ITX54_10570</name>
</gene>
<dbReference type="PANTHER" id="PTHR35370:SF1">
    <property type="entry name" value="TYPE VI SECRETION SYSTEM COMPONENT TSSF1"/>
    <property type="match status" value="1"/>
</dbReference>
<reference evidence="2 3" key="2">
    <citation type="journal article" date="2017" name="Int. J. Syst. Evol. Microbiol.">
        <title>Rouxiella badensis sp. nov. and Rouxiella silvae sp. nov. isolated from peat bog soil in Germany and emendation of the genus description.</title>
        <authorList>
            <person name="Le Fleche-Mateos A."/>
            <person name="Kugler J.H."/>
            <person name="Hansen S.H."/>
            <person name="Syldatk C."/>
            <person name="Hausmann R."/>
            <person name="Lomprez F."/>
            <person name="Vandenbogaert M."/>
            <person name="Manuguerra J.C."/>
            <person name="Grimont P.A."/>
        </authorList>
    </citation>
    <scope>NUCLEOTIDE SEQUENCE [LARGE SCALE GENOMIC DNA]</scope>
    <source>
        <strain evidence="2 3">213</strain>
    </source>
</reference>
<proteinExistence type="predicted"/>
<dbReference type="RefSeq" id="WP_055771286.1">
    <property type="nucleotide sequence ID" value="NZ_CBCSCF010000003.1"/>
</dbReference>
<name>A0AA41BWN8_9GAMM</name>
<dbReference type="Proteomes" id="UP000192722">
    <property type="component" value="Unassembled WGS sequence"/>
</dbReference>
<reference evidence="1" key="3">
    <citation type="submission" date="2020-11" db="EMBL/GenBank/DDBJ databases">
        <authorList>
            <person name="Lee S.D."/>
        </authorList>
    </citation>
    <scope>NUCLEOTIDE SEQUENCE</scope>
    <source>
        <strain evidence="1">SAP-2</strain>
    </source>
</reference>
<sequence length="624" mass="70273">MNRKLLEYYNRELTYLREMGAEFAERNPKVAGRLGMRGIEVADPYVERLMEGFAFLTSRVQLKMDAEFPRFSQRLLEMIYPNYLAPTPSMAIIELQPDKTKGHINSGFTLPRGTMIENQTMKRRGITCKYQTAHDVTLLPLKIDSVELGGIPADIPLASSELQSRGAVSALRIRLHSEGDVPLSRMAFDKLDFHLSGPDGHALGLLELLMQHSVGVVCQTPSPEGNYQLLPDNALRQEGFDPAQALLPDDLRNFSGYRLLQEYFAFPSRFMFFSISGMRSLIAASRDKRQFDILILLDKAQSDLERVVDKSHLAMYCTPAINLFSRSAERINVNELTNEYHLVVDNASPLDYEIYSVQKLYGSGKGMEKEQIFRPFWNTFSEDNRNYGAYFSARREQRTLSENARNYGTRTGYIGSEVFISLIDEQQSPWSPDLKYLMADVLCTNRDLPLILMQQGQDDFTLPTSAPVRKVAMRKGPTAPRPAMAEGAISWKLISQLQLDYLSLMDVDAAQGAAALRQQLGLYANLAEAAIGKQIDGIRHCKLESVYRRVPEPGPIVFARGVAINLIVDEQSFSGMSPWLLGSVLEKLFSRMVSINAFTEMTLSGLQKGEIGYWPPRMGKRALI</sequence>
<dbReference type="EMBL" id="JADMKS010000004">
    <property type="protein sequence ID" value="MBF6637094.1"/>
    <property type="molecule type" value="Genomic_DNA"/>
</dbReference>
<evidence type="ECO:0000313" key="1">
    <source>
        <dbReference type="EMBL" id="MBF6637094.1"/>
    </source>
</evidence>
<dbReference type="NCBIfam" id="TIGR03359">
    <property type="entry name" value="VI_chp_6"/>
    <property type="match status" value="1"/>
</dbReference>
<organism evidence="1 4">
    <name type="scientific">Rouxiella silvae</name>
    <dbReference type="NCBI Taxonomy" id="1646373"/>
    <lineage>
        <taxon>Bacteria</taxon>
        <taxon>Pseudomonadati</taxon>
        <taxon>Pseudomonadota</taxon>
        <taxon>Gammaproteobacteria</taxon>
        <taxon>Enterobacterales</taxon>
        <taxon>Yersiniaceae</taxon>
        <taxon>Rouxiella</taxon>
    </lineage>
</organism>
<evidence type="ECO:0000313" key="4">
    <source>
        <dbReference type="Proteomes" id="UP000705283"/>
    </source>
</evidence>